<dbReference type="EMBL" id="JAUCMX010000004">
    <property type="protein sequence ID" value="KAK3548747.1"/>
    <property type="molecule type" value="Genomic_DNA"/>
</dbReference>
<evidence type="ECO:0000313" key="3">
    <source>
        <dbReference type="Proteomes" id="UP001274896"/>
    </source>
</evidence>
<proteinExistence type="predicted"/>
<evidence type="ECO:0000313" key="2">
    <source>
        <dbReference type="EMBL" id="KAK3548747.1"/>
    </source>
</evidence>
<gene>
    <name evidence="2" type="ORF">QTP70_019453</name>
</gene>
<dbReference type="AlphaFoldDB" id="A0AAE0V8L8"/>
<sequence length="160" mass="19090">MTESRVSDMYEGVNLPALTQKQRKAHRDRTLHRNPDVLFRIYKQQTLHVLLFMPTNSDEWKKVIQDRIQDHNNRRIDPSFQLTERRSVNGHLPIINMSGPEHHLELICDSFDPLYSQVQENIRNRASAQRNFAAEIEELNVRIRELQEEIQMLHRRLVQT</sequence>
<keyword evidence="3" id="KW-1185">Reference proteome</keyword>
<feature type="coiled-coil region" evidence="1">
    <location>
        <begin position="129"/>
        <end position="156"/>
    </location>
</feature>
<accession>A0AAE0V8L8</accession>
<evidence type="ECO:0000256" key="1">
    <source>
        <dbReference type="SAM" id="Coils"/>
    </source>
</evidence>
<reference evidence="2" key="1">
    <citation type="submission" date="2023-06" db="EMBL/GenBank/DDBJ databases">
        <title>Male Hemibagrus guttatus genome.</title>
        <authorList>
            <person name="Bian C."/>
        </authorList>
    </citation>
    <scope>NUCLEOTIDE SEQUENCE</scope>
    <source>
        <strain evidence="2">Male_cb2023</strain>
        <tissue evidence="2">Muscle</tissue>
    </source>
</reference>
<comment type="caution">
    <text evidence="2">The sequence shown here is derived from an EMBL/GenBank/DDBJ whole genome shotgun (WGS) entry which is preliminary data.</text>
</comment>
<name>A0AAE0V8L8_9TELE</name>
<protein>
    <submittedName>
        <fullName evidence="2">Uncharacterized protein</fullName>
    </submittedName>
</protein>
<dbReference type="Proteomes" id="UP001274896">
    <property type="component" value="Unassembled WGS sequence"/>
</dbReference>
<organism evidence="2 3">
    <name type="scientific">Hemibagrus guttatus</name>
    <dbReference type="NCBI Taxonomy" id="175788"/>
    <lineage>
        <taxon>Eukaryota</taxon>
        <taxon>Metazoa</taxon>
        <taxon>Chordata</taxon>
        <taxon>Craniata</taxon>
        <taxon>Vertebrata</taxon>
        <taxon>Euteleostomi</taxon>
        <taxon>Actinopterygii</taxon>
        <taxon>Neopterygii</taxon>
        <taxon>Teleostei</taxon>
        <taxon>Ostariophysi</taxon>
        <taxon>Siluriformes</taxon>
        <taxon>Bagridae</taxon>
        <taxon>Hemibagrus</taxon>
    </lineage>
</organism>
<keyword evidence="1" id="KW-0175">Coiled coil</keyword>